<evidence type="ECO:0000256" key="1">
    <source>
        <dbReference type="SAM" id="Phobius"/>
    </source>
</evidence>
<evidence type="ECO:0000313" key="3">
    <source>
        <dbReference type="Proteomes" id="UP000199092"/>
    </source>
</evidence>
<keyword evidence="3" id="KW-1185">Reference proteome</keyword>
<evidence type="ECO:0000313" key="2">
    <source>
        <dbReference type="EMBL" id="SDR69694.1"/>
    </source>
</evidence>
<organism evidence="2 3">
    <name type="scientific">Friedmanniella luteola</name>
    <dbReference type="NCBI Taxonomy" id="546871"/>
    <lineage>
        <taxon>Bacteria</taxon>
        <taxon>Bacillati</taxon>
        <taxon>Actinomycetota</taxon>
        <taxon>Actinomycetes</taxon>
        <taxon>Propionibacteriales</taxon>
        <taxon>Nocardioidaceae</taxon>
        <taxon>Friedmanniella</taxon>
    </lineage>
</organism>
<dbReference type="RefSeq" id="WP_091408592.1">
    <property type="nucleotide sequence ID" value="NZ_LT629749.1"/>
</dbReference>
<name>A0A1H1L540_9ACTN</name>
<dbReference type="STRING" id="546871.SAMN04488543_0091"/>
<dbReference type="Proteomes" id="UP000199092">
    <property type="component" value="Chromosome I"/>
</dbReference>
<sequence>MPELRTDDGPRKLRAVWLGPKGATLPFEWTYVQWSVTLLMIPLGIALVALLVALGGLVTIGHAPWFTFWFGLIYGAPLAIYLAVRLMRGVTFDEPLRYKTTTFREEFGRRSRDRAEGVTQWVMPFPKITEPSAVAQDLLAGRFSGEQEEQ</sequence>
<feature type="transmembrane region" description="Helical" evidence="1">
    <location>
        <begin position="66"/>
        <end position="84"/>
    </location>
</feature>
<keyword evidence="1" id="KW-0812">Transmembrane</keyword>
<dbReference type="AlphaFoldDB" id="A0A1H1L540"/>
<keyword evidence="1" id="KW-1133">Transmembrane helix</keyword>
<accession>A0A1H1L540</accession>
<reference evidence="2 3" key="1">
    <citation type="submission" date="2016-10" db="EMBL/GenBank/DDBJ databases">
        <authorList>
            <person name="de Groot N.N."/>
        </authorList>
    </citation>
    <scope>NUCLEOTIDE SEQUENCE [LARGE SCALE GENOMIC DNA]</scope>
    <source>
        <strain evidence="2 3">DSM 21741</strain>
    </source>
</reference>
<proteinExistence type="predicted"/>
<keyword evidence="1" id="KW-0472">Membrane</keyword>
<protein>
    <submittedName>
        <fullName evidence="2">Uncharacterized protein</fullName>
    </submittedName>
</protein>
<dbReference type="EMBL" id="LT629749">
    <property type="protein sequence ID" value="SDR69694.1"/>
    <property type="molecule type" value="Genomic_DNA"/>
</dbReference>
<dbReference type="OrthoDB" id="4481052at2"/>
<feature type="transmembrane region" description="Helical" evidence="1">
    <location>
        <begin position="36"/>
        <end position="60"/>
    </location>
</feature>
<gene>
    <name evidence="2" type="ORF">SAMN04488543_0091</name>
</gene>